<feature type="compositionally biased region" description="Basic residues" evidence="1">
    <location>
        <begin position="73"/>
        <end position="82"/>
    </location>
</feature>
<dbReference type="Proteomes" id="UP000272942">
    <property type="component" value="Unassembled WGS sequence"/>
</dbReference>
<protein>
    <submittedName>
        <fullName evidence="5">SURF1-like protein</fullName>
    </submittedName>
</protein>
<proteinExistence type="predicted"/>
<reference evidence="5" key="1">
    <citation type="submission" date="2016-06" db="UniProtKB">
        <authorList>
            <consortium name="WormBaseParasite"/>
        </authorList>
    </citation>
    <scope>IDENTIFICATION</scope>
</reference>
<name>A0A183A644_9TREM</name>
<reference evidence="3 4" key="2">
    <citation type="submission" date="2018-11" db="EMBL/GenBank/DDBJ databases">
        <authorList>
            <consortium name="Pathogen Informatics"/>
        </authorList>
    </citation>
    <scope>NUCLEOTIDE SEQUENCE [LARGE SCALE GENOMIC DNA]</scope>
    <source>
        <strain evidence="3 4">Egypt</strain>
    </source>
</reference>
<keyword evidence="2" id="KW-0472">Membrane</keyword>
<evidence type="ECO:0000256" key="1">
    <source>
        <dbReference type="SAM" id="MobiDB-lite"/>
    </source>
</evidence>
<keyword evidence="2" id="KW-0812">Transmembrane</keyword>
<evidence type="ECO:0000313" key="3">
    <source>
        <dbReference type="EMBL" id="VDP66442.1"/>
    </source>
</evidence>
<organism evidence="5">
    <name type="scientific">Echinostoma caproni</name>
    <dbReference type="NCBI Taxonomy" id="27848"/>
    <lineage>
        <taxon>Eukaryota</taxon>
        <taxon>Metazoa</taxon>
        <taxon>Spiralia</taxon>
        <taxon>Lophotrochozoa</taxon>
        <taxon>Platyhelminthes</taxon>
        <taxon>Trematoda</taxon>
        <taxon>Digenea</taxon>
        <taxon>Plagiorchiida</taxon>
        <taxon>Echinostomata</taxon>
        <taxon>Echinostomatoidea</taxon>
        <taxon>Echinostomatidae</taxon>
        <taxon>Echinostoma</taxon>
    </lineage>
</organism>
<dbReference type="OrthoDB" id="6285531at2759"/>
<keyword evidence="2" id="KW-1133">Transmembrane helix</keyword>
<feature type="transmembrane region" description="Helical" evidence="2">
    <location>
        <begin position="23"/>
        <end position="43"/>
    </location>
</feature>
<evidence type="ECO:0000313" key="4">
    <source>
        <dbReference type="Proteomes" id="UP000272942"/>
    </source>
</evidence>
<sequence>MHFFTSNQPENRLSPHSSRDETAIWLGCSGIMLVCTGLICLNFRARLLNRTTWKEKQQQQQQNDTEQSPAEQKKHHHYHHQQQQKSQLTDRPLPPPNPAQTDCRLVYPEL</sequence>
<evidence type="ECO:0000313" key="5">
    <source>
        <dbReference type="WBParaSite" id="ECPE_0000242901-mRNA-1"/>
    </source>
</evidence>
<evidence type="ECO:0000256" key="2">
    <source>
        <dbReference type="SAM" id="Phobius"/>
    </source>
</evidence>
<gene>
    <name evidence="3" type="ORF">ECPE_LOCUS2429</name>
</gene>
<dbReference type="AlphaFoldDB" id="A0A183A644"/>
<accession>A0A183A644</accession>
<feature type="region of interest" description="Disordered" evidence="1">
    <location>
        <begin position="53"/>
        <end position="110"/>
    </location>
</feature>
<dbReference type="EMBL" id="UZAN01039607">
    <property type="protein sequence ID" value="VDP66442.1"/>
    <property type="molecule type" value="Genomic_DNA"/>
</dbReference>
<keyword evidence="4" id="KW-1185">Reference proteome</keyword>
<dbReference type="WBParaSite" id="ECPE_0000242901-mRNA-1">
    <property type="protein sequence ID" value="ECPE_0000242901-mRNA-1"/>
    <property type="gene ID" value="ECPE_0000242901"/>
</dbReference>